<keyword evidence="3" id="KW-1185">Reference proteome</keyword>
<evidence type="ECO:0000313" key="2">
    <source>
        <dbReference type="EMBL" id="CUA82069.1"/>
    </source>
</evidence>
<sequence length="398" mass="43188">MSLQDLLAQGEDLYNQGAQAVGDLADTVADFAGAGQLQQPAYRLTLKGKDITASFAGRLISLTITDNRGFESDELEIVLDDADGKLDLPPRGVVLDAALGWKGKALVDKGSFTVDEVEHAGAPDTLTIRARATDLRAGIATKRERSWHKTTVGKIVEEIAKANSLTPCVSDWLAKRPVEHIDQTSESDANLLTRLAQQHDAIATVKSGRLLFLKAGDAESVTGKPFPVVGITRASGDRHRFAVADRNAYTAVKAYWHDLDKATKGEVIVDANTKFERRKGVTKRGKPTKRSHLTASQEKATEPSAQNAKVLRHIYATEATALQAAKSAWEKLQRGVAEFSITLDHGRPEIFPELPAKVTGFKPAIDSCAWVISKATHSIVDGGFTTALELEMRLEDMQ</sequence>
<dbReference type="RefSeq" id="WP_082446363.1">
    <property type="nucleotide sequence ID" value="NZ_CYHA01000002.1"/>
</dbReference>
<dbReference type="STRING" id="375574.GCA_001418035_00715"/>
<feature type="compositionally biased region" description="Polar residues" evidence="1">
    <location>
        <begin position="293"/>
        <end position="304"/>
    </location>
</feature>
<dbReference type="OrthoDB" id="4070623at2"/>
<dbReference type="InterPro" id="IPR052726">
    <property type="entry name" value="Phage_Baseplate_Hub"/>
</dbReference>
<feature type="compositionally biased region" description="Basic residues" evidence="1">
    <location>
        <begin position="280"/>
        <end position="292"/>
    </location>
</feature>
<organism evidence="2 3">
    <name type="scientific">Gulbenkiania indica</name>
    <dbReference type="NCBI Taxonomy" id="375574"/>
    <lineage>
        <taxon>Bacteria</taxon>
        <taxon>Pseudomonadati</taxon>
        <taxon>Pseudomonadota</taxon>
        <taxon>Betaproteobacteria</taxon>
        <taxon>Neisseriales</taxon>
        <taxon>Chromobacteriaceae</taxon>
        <taxon>Gulbenkiania</taxon>
    </lineage>
</organism>
<accession>A0A0K6GU77</accession>
<dbReference type="PANTHER" id="PTHR35862:SF3">
    <property type="entry name" value="FELS-2 PROPHAGE PROTEIN"/>
    <property type="match status" value="1"/>
</dbReference>
<dbReference type="Pfam" id="PF05954">
    <property type="entry name" value="Phage_GPD"/>
    <property type="match status" value="1"/>
</dbReference>
<evidence type="ECO:0000256" key="1">
    <source>
        <dbReference type="SAM" id="MobiDB-lite"/>
    </source>
</evidence>
<dbReference type="SUPFAM" id="SSF69279">
    <property type="entry name" value="Phage tail proteins"/>
    <property type="match status" value="1"/>
</dbReference>
<dbReference type="Proteomes" id="UP000243535">
    <property type="component" value="Unassembled WGS sequence"/>
</dbReference>
<evidence type="ECO:0000313" key="3">
    <source>
        <dbReference type="Proteomes" id="UP000243535"/>
    </source>
</evidence>
<dbReference type="AlphaFoldDB" id="A0A0K6GU77"/>
<dbReference type="EMBL" id="CYHA01000002">
    <property type="protein sequence ID" value="CUA82069.1"/>
    <property type="molecule type" value="Genomic_DNA"/>
</dbReference>
<reference evidence="3" key="1">
    <citation type="submission" date="2015-08" db="EMBL/GenBank/DDBJ databases">
        <authorList>
            <person name="Varghese N."/>
        </authorList>
    </citation>
    <scope>NUCLEOTIDE SEQUENCE [LARGE SCALE GENOMIC DNA]</scope>
    <source>
        <strain evidence="3">DSM 17901</strain>
    </source>
</reference>
<dbReference type="PANTHER" id="PTHR35862">
    <property type="entry name" value="FELS-2 PROPHAGE PROTEIN"/>
    <property type="match status" value="1"/>
</dbReference>
<protein>
    <submittedName>
        <fullName evidence="2">Phage protein D</fullName>
    </submittedName>
</protein>
<feature type="region of interest" description="Disordered" evidence="1">
    <location>
        <begin position="278"/>
        <end position="304"/>
    </location>
</feature>
<proteinExistence type="predicted"/>
<gene>
    <name evidence="2" type="ORF">Ga0061063_0924</name>
</gene>
<name>A0A0K6GU77_9NEIS</name>